<dbReference type="CDD" id="cd16406">
    <property type="entry name" value="ParB_N_like"/>
    <property type="match status" value="1"/>
</dbReference>
<dbReference type="PANTHER" id="PTHR33375">
    <property type="entry name" value="CHROMOSOME-PARTITIONING PROTEIN PARB-RELATED"/>
    <property type="match status" value="1"/>
</dbReference>
<dbReference type="SUPFAM" id="SSF110849">
    <property type="entry name" value="ParB/Sulfiredoxin"/>
    <property type="match status" value="1"/>
</dbReference>
<dbReference type="GO" id="GO:0005694">
    <property type="term" value="C:chromosome"/>
    <property type="evidence" value="ECO:0007669"/>
    <property type="project" value="TreeGrafter"/>
</dbReference>
<dbReference type="InterPro" id="IPR036086">
    <property type="entry name" value="ParB/Sulfiredoxin_sf"/>
</dbReference>
<comment type="caution">
    <text evidence="1">The sequence shown here is derived from an EMBL/GenBank/DDBJ whole genome shotgun (WGS) entry which is preliminary data.</text>
</comment>
<proteinExistence type="predicted"/>
<dbReference type="Gene3D" id="1.10.10.2830">
    <property type="match status" value="1"/>
</dbReference>
<dbReference type="InterPro" id="IPR050336">
    <property type="entry name" value="Chromosome_partition/occlusion"/>
</dbReference>
<dbReference type="AlphaFoldDB" id="A0A7W2IK50"/>
<sequence length="641" mass="70864">MNAIHAMPRIADAPPLSALCAAVAEAQHHATLCLATFPQLVRSKLNVRRKQTDVTELMGLIRTQGLLQNLIGFRQIIAGVETGIIEIIAGGRRLLAIGLLIEAGCLPDDYSIPVLIVSEYEAIEISVTENLGRQDMHPADLFEAMQDMVGRGRSIEDVALLYNLDILTVKRRLRLANVAPRLLQLYRDDKASFEQMMALAITDDHAAQEQAWDGLGEYRRSPHDLRRMLTAQKVNFMTDRVARYVGLAAYERAGGTVTRDLFSDRATGYIDDVALLERLANEKFERQRAKLLKAGAAWVETLPRADAADLMTYPRVRRSFSKLSDEQQGQVDVLDGRIAAVTARLDSDEAEQDASLEERLAGELDGLERQREAIYATRKLVPHEADLALAGVVLRLNADGKPVVERDMIRPADKGKIANHATVAGKEQSKRIRQVHSDRLTAELTAHRTVALQAEMMMQGQAALAYLTYTLAQSVLMEQGSRGTLAKIGVRSAVLTQAAKQSSAALAVNERRLELLARLQYAEEVGGLLCWLAGRSQAELLEWLAFCVAMSLDGTQDREAESPDFVAVARLVKLDMVKWWRPTADSYFNHVSKERMMKVVTEAVSAGAAVPLEKMRKGEAAGAAERAVETARWLPEPMRTT</sequence>
<dbReference type="EMBL" id="JACEZU010000003">
    <property type="protein sequence ID" value="MBA5687213.1"/>
    <property type="molecule type" value="Genomic_DNA"/>
</dbReference>
<accession>A0A7W2IK50</accession>
<reference evidence="1 2" key="1">
    <citation type="submission" date="2020-07" db="EMBL/GenBank/DDBJ databases">
        <title>Novel species isolated from subtropical streams in China.</title>
        <authorList>
            <person name="Lu H."/>
        </authorList>
    </citation>
    <scope>NUCLEOTIDE SEQUENCE [LARGE SCALE GENOMIC DNA]</scope>
    <source>
        <strain evidence="1 2">LX47W</strain>
    </source>
</reference>
<organism evidence="1 2">
    <name type="scientific">Rugamonas apoptosis</name>
    <dbReference type="NCBI Taxonomy" id="2758570"/>
    <lineage>
        <taxon>Bacteria</taxon>
        <taxon>Pseudomonadati</taxon>
        <taxon>Pseudomonadota</taxon>
        <taxon>Betaproteobacteria</taxon>
        <taxon>Burkholderiales</taxon>
        <taxon>Oxalobacteraceae</taxon>
        <taxon>Telluria group</taxon>
        <taxon>Rugamonas</taxon>
    </lineage>
</organism>
<dbReference type="SUPFAM" id="SSF109709">
    <property type="entry name" value="KorB DNA-binding domain-like"/>
    <property type="match status" value="1"/>
</dbReference>
<name>A0A7W2IK50_9BURK</name>
<dbReference type="GO" id="GO:0007059">
    <property type="term" value="P:chromosome segregation"/>
    <property type="evidence" value="ECO:0007669"/>
    <property type="project" value="TreeGrafter"/>
</dbReference>
<evidence type="ECO:0000313" key="1">
    <source>
        <dbReference type="EMBL" id="MBA5687213.1"/>
    </source>
</evidence>
<gene>
    <name evidence="1" type="ORF">H3H39_09180</name>
</gene>
<keyword evidence="2" id="KW-1185">Reference proteome</keyword>
<dbReference type="PANTHER" id="PTHR33375:SF7">
    <property type="entry name" value="CHROMOSOME 2-PARTITIONING PROTEIN PARB-RELATED"/>
    <property type="match status" value="1"/>
</dbReference>
<evidence type="ECO:0000313" key="2">
    <source>
        <dbReference type="Proteomes" id="UP000573499"/>
    </source>
</evidence>
<dbReference type="RefSeq" id="WP_182153029.1">
    <property type="nucleotide sequence ID" value="NZ_JACEZU010000003.1"/>
</dbReference>
<dbReference type="Proteomes" id="UP000573499">
    <property type="component" value="Unassembled WGS sequence"/>
</dbReference>
<protein>
    <submittedName>
        <fullName evidence="1">ParB/RepB/Spo0J family partition protein</fullName>
    </submittedName>
</protein>